<reference evidence="2 3" key="1">
    <citation type="submission" date="2017-07" db="EMBL/GenBank/DDBJ databases">
        <title>Flavobacterium cyanobacteriorum sp. nov., isolated from cyanobacterial aggregates in a eutrophic lake.</title>
        <authorList>
            <person name="Cai H."/>
        </authorList>
    </citation>
    <scope>NUCLEOTIDE SEQUENCE [LARGE SCALE GENOMIC DNA]</scope>
    <source>
        <strain evidence="2 3">TH021</strain>
    </source>
</reference>
<accession>A0A255YSA1</accession>
<gene>
    <name evidence="2" type="ORF">CHU92_14510</name>
</gene>
<protein>
    <submittedName>
        <fullName evidence="2">Uncharacterized protein</fullName>
    </submittedName>
</protein>
<feature type="transmembrane region" description="Helical" evidence="1">
    <location>
        <begin position="25"/>
        <end position="49"/>
    </location>
</feature>
<dbReference type="EMBL" id="NOXV01000304">
    <property type="protein sequence ID" value="OYQ32086.1"/>
    <property type="molecule type" value="Genomic_DNA"/>
</dbReference>
<evidence type="ECO:0000256" key="1">
    <source>
        <dbReference type="SAM" id="Phobius"/>
    </source>
</evidence>
<proteinExistence type="predicted"/>
<feature type="transmembrane region" description="Helical" evidence="1">
    <location>
        <begin position="64"/>
        <end position="82"/>
    </location>
</feature>
<sequence>MAGYEETRENVFYSNTMKNLDTRHIIFHILIALYMLWLVVYGILLYITLHNASGNGNPSLNRALMLWVFFNLLMGSILFIVIRLYRNKTVLNRLVLYSYCFMGAATVVILTVIKMYYK</sequence>
<keyword evidence="3" id="KW-1185">Reference proteome</keyword>
<evidence type="ECO:0000313" key="2">
    <source>
        <dbReference type="EMBL" id="OYQ32086.1"/>
    </source>
</evidence>
<organism evidence="2 3">
    <name type="scientific">Flavobacterium cyanobacteriorum</name>
    <dbReference type="NCBI Taxonomy" id="2022802"/>
    <lineage>
        <taxon>Bacteria</taxon>
        <taxon>Pseudomonadati</taxon>
        <taxon>Bacteroidota</taxon>
        <taxon>Flavobacteriia</taxon>
        <taxon>Flavobacteriales</taxon>
        <taxon>Flavobacteriaceae</taxon>
        <taxon>Flavobacterium</taxon>
    </lineage>
</organism>
<feature type="transmembrane region" description="Helical" evidence="1">
    <location>
        <begin position="94"/>
        <end position="117"/>
    </location>
</feature>
<keyword evidence="1" id="KW-0812">Transmembrane</keyword>
<comment type="caution">
    <text evidence="2">The sequence shown here is derived from an EMBL/GenBank/DDBJ whole genome shotgun (WGS) entry which is preliminary data.</text>
</comment>
<dbReference type="OrthoDB" id="1362122at2"/>
<dbReference type="Proteomes" id="UP000216605">
    <property type="component" value="Unassembled WGS sequence"/>
</dbReference>
<name>A0A255YSA1_9FLAO</name>
<evidence type="ECO:0000313" key="3">
    <source>
        <dbReference type="Proteomes" id="UP000216605"/>
    </source>
</evidence>
<dbReference type="AlphaFoldDB" id="A0A255YSA1"/>
<keyword evidence="1" id="KW-0472">Membrane</keyword>
<dbReference type="RefSeq" id="WP_094416813.1">
    <property type="nucleotide sequence ID" value="NZ_NOXV01000304.1"/>
</dbReference>
<keyword evidence="1" id="KW-1133">Transmembrane helix</keyword>